<keyword evidence="11" id="KW-0732">Signal</keyword>
<dbReference type="FunFam" id="2.40.70.10:FF:000033">
    <property type="entry name" value="Aspartyl protease family protein"/>
    <property type="match status" value="1"/>
</dbReference>
<accession>A0AAV6N012</accession>
<organism evidence="13 14">
    <name type="scientific">Cucurbita argyrosperma subsp. sororia</name>
    <dbReference type="NCBI Taxonomy" id="37648"/>
    <lineage>
        <taxon>Eukaryota</taxon>
        <taxon>Viridiplantae</taxon>
        <taxon>Streptophyta</taxon>
        <taxon>Embryophyta</taxon>
        <taxon>Tracheophyta</taxon>
        <taxon>Spermatophyta</taxon>
        <taxon>Magnoliopsida</taxon>
        <taxon>eudicotyledons</taxon>
        <taxon>Gunneridae</taxon>
        <taxon>Pentapetalae</taxon>
        <taxon>rosids</taxon>
        <taxon>fabids</taxon>
        <taxon>Cucurbitales</taxon>
        <taxon>Cucurbitaceae</taxon>
        <taxon>Cucurbiteae</taxon>
        <taxon>Cucurbita</taxon>
    </lineage>
</organism>
<dbReference type="InterPro" id="IPR003406">
    <property type="entry name" value="Glyco_trans_14"/>
</dbReference>
<dbReference type="Pfam" id="PF14543">
    <property type="entry name" value="TAXi_N"/>
    <property type="match status" value="1"/>
</dbReference>
<dbReference type="Proteomes" id="UP000685013">
    <property type="component" value="Chromosome 10"/>
</dbReference>
<keyword evidence="6" id="KW-0064">Aspartyl protease</keyword>
<keyword evidence="10" id="KW-0812">Transmembrane</keyword>
<keyword evidence="3" id="KW-0645">Protease</keyword>
<dbReference type="PROSITE" id="PS51767">
    <property type="entry name" value="PEPTIDASE_A1"/>
    <property type="match status" value="1"/>
</dbReference>
<comment type="similarity">
    <text evidence="2">Belongs to the peptidase A1 family.</text>
</comment>
<dbReference type="PANTHER" id="PTHR31042">
    <property type="entry name" value="CORE-2/I-BRANCHING BETA-1,6-N-ACETYLGLUCOSAMINYLTRANSFERASE FAMILY PROTEIN-RELATED"/>
    <property type="match status" value="1"/>
</dbReference>
<dbReference type="InterPro" id="IPR032861">
    <property type="entry name" value="TAXi_N"/>
</dbReference>
<feature type="non-terminal residue" evidence="13">
    <location>
        <position position="1"/>
    </location>
</feature>
<dbReference type="AlphaFoldDB" id="A0AAV6N012"/>
<evidence type="ECO:0000256" key="9">
    <source>
        <dbReference type="ARBA" id="ARBA00023180"/>
    </source>
</evidence>
<evidence type="ECO:0000259" key="12">
    <source>
        <dbReference type="PROSITE" id="PS51767"/>
    </source>
</evidence>
<feature type="domain" description="Peptidase A1" evidence="12">
    <location>
        <begin position="663"/>
        <end position="1006"/>
    </location>
</feature>
<feature type="transmembrane region" description="Helical" evidence="10">
    <location>
        <begin position="200"/>
        <end position="219"/>
    </location>
</feature>
<evidence type="ECO:0000256" key="10">
    <source>
        <dbReference type="SAM" id="Phobius"/>
    </source>
</evidence>
<evidence type="ECO:0000256" key="1">
    <source>
        <dbReference type="ARBA" id="ARBA00004606"/>
    </source>
</evidence>
<reference evidence="13 14" key="1">
    <citation type="journal article" date="2021" name="Hortic Res">
        <title>The domestication of Cucurbita argyrosperma as revealed by the genome of its wild relative.</title>
        <authorList>
            <person name="Barrera-Redondo J."/>
            <person name="Sanchez-de la Vega G."/>
            <person name="Aguirre-Liguori J.A."/>
            <person name="Castellanos-Morales G."/>
            <person name="Gutierrez-Guerrero Y.T."/>
            <person name="Aguirre-Dugua X."/>
            <person name="Aguirre-Planter E."/>
            <person name="Tenaillon M.I."/>
            <person name="Lira-Saade R."/>
            <person name="Eguiarte L.E."/>
        </authorList>
    </citation>
    <scope>NUCLEOTIDE SEQUENCE [LARGE SCALE GENOMIC DNA]</scope>
    <source>
        <strain evidence="13">JBR-2021</strain>
    </source>
</reference>
<keyword evidence="4" id="KW-0328">Glycosyltransferase</keyword>
<dbReference type="CDD" id="cd05476">
    <property type="entry name" value="pepsin_A_like_plant"/>
    <property type="match status" value="1"/>
</dbReference>
<dbReference type="Pfam" id="PF14541">
    <property type="entry name" value="TAXi_C"/>
    <property type="match status" value="1"/>
</dbReference>
<dbReference type="InterPro" id="IPR033121">
    <property type="entry name" value="PEPTIDASE_A1"/>
</dbReference>
<evidence type="ECO:0000256" key="8">
    <source>
        <dbReference type="ARBA" id="ARBA00023136"/>
    </source>
</evidence>
<dbReference type="GO" id="GO:0016757">
    <property type="term" value="F:glycosyltransferase activity"/>
    <property type="evidence" value="ECO:0007669"/>
    <property type="project" value="UniProtKB-KW"/>
</dbReference>
<dbReference type="PANTHER" id="PTHR31042:SF150">
    <property type="entry name" value="OS06G0661900 PROTEIN"/>
    <property type="match status" value="1"/>
</dbReference>
<feature type="transmembrane region" description="Helical" evidence="10">
    <location>
        <begin position="83"/>
        <end position="103"/>
    </location>
</feature>
<dbReference type="GO" id="GO:0004190">
    <property type="term" value="F:aspartic-type endopeptidase activity"/>
    <property type="evidence" value="ECO:0007669"/>
    <property type="project" value="UniProtKB-KW"/>
</dbReference>
<feature type="signal peptide" evidence="11">
    <location>
        <begin position="1"/>
        <end position="26"/>
    </location>
</feature>
<name>A0AAV6N012_9ROSI</name>
<evidence type="ECO:0000256" key="5">
    <source>
        <dbReference type="ARBA" id="ARBA00022679"/>
    </source>
</evidence>
<comment type="caution">
    <text evidence="13">The sequence shown here is derived from an EMBL/GenBank/DDBJ whole genome shotgun (WGS) entry which is preliminary data.</text>
</comment>
<gene>
    <name evidence="13" type="primary">BC10</name>
    <name evidence="13" type="ORF">SDJN03_15118</name>
</gene>
<keyword evidence="5" id="KW-0808">Transferase</keyword>
<evidence type="ECO:0000313" key="13">
    <source>
        <dbReference type="EMBL" id="KAG6589695.1"/>
    </source>
</evidence>
<evidence type="ECO:0000256" key="4">
    <source>
        <dbReference type="ARBA" id="ARBA00022676"/>
    </source>
</evidence>
<evidence type="ECO:0000256" key="2">
    <source>
        <dbReference type="ARBA" id="ARBA00007447"/>
    </source>
</evidence>
<evidence type="ECO:0000313" key="14">
    <source>
        <dbReference type="Proteomes" id="UP000685013"/>
    </source>
</evidence>
<evidence type="ECO:0000256" key="7">
    <source>
        <dbReference type="ARBA" id="ARBA00022801"/>
    </source>
</evidence>
<dbReference type="Pfam" id="PF02485">
    <property type="entry name" value="Branch"/>
    <property type="match status" value="1"/>
</dbReference>
<keyword evidence="8 10" id="KW-0472">Membrane</keyword>
<dbReference type="InterPro" id="IPR044174">
    <property type="entry name" value="BC10-like"/>
</dbReference>
<dbReference type="EMBL" id="JAGKQH010000010">
    <property type="protein sequence ID" value="KAG6589695.1"/>
    <property type="molecule type" value="Genomic_DNA"/>
</dbReference>
<evidence type="ECO:0000256" key="3">
    <source>
        <dbReference type="ARBA" id="ARBA00022670"/>
    </source>
</evidence>
<dbReference type="InterPro" id="IPR034161">
    <property type="entry name" value="Pepsin-like_plant"/>
</dbReference>
<keyword evidence="14" id="KW-1185">Reference proteome</keyword>
<sequence>MADFKPFLGFRFSIFFWILISTSIAADQPLEELNALHLPSELELLKSKISFLGSVEEEEETLLNQLIQEQSGKVVMLERDIAFLRHLMTFFSALIFLWTLWCLKNLCFVASENLTFDKPIPLDSKIDLLLTRSIRSLWYESGGAVANKAYQKGTGRSSDTRPLVRGSISFYFPSSVNFQIFCEMQIFPGPRYRTHMKQPLWIIILVSFIIVFLICAYMYPPQTSDACYIFSSRGCKVITDWLPPAPARELTDEEVASHVFIREILNSPIVPSKTPKLAFMFLTPGSLPFEKLWDKFFNGHEGKFTVYVHASKERPTHVSSHFLDRDIHSDQVVWGKITMVDAERRLLANALMDPDNHHFVLLSDSCVPLYGFDYIYKYLMHSNISFVDCFKDPGPHGNGRYSEHMLPEVEEKHFRKGAQWFTMKRQHAIIVLADNLYYSKFRNYCQPGLEGRNCIADEHYLPTFFNMIDPTGIANWSVTHVDWSERKWHPKSYRAEAITSELLQNITSIDVSVHVTSDKKKEVQRWPCLWNGLQRPCYLFARKFYPQALDKLLIFCCNNNFTVCCSIWSFIQFKVVNSWPWGAIISSMMTMTKPSRLATRLIHRNSYLHPLYDPNETVEDRSKREETSSIERFAYLESKIKELKSVGNVARSNLSPFNRGSGFLVNLSIGSPPVAQLVVIDTGSSLLWVQCLPCINCFRQSSSWFDPLKSSSFKILGCGFPGYNYVSGYRCNGYNQAEYKLRYLGGDTSQGLLAKESLLFETSDEGKIRKTNLTFGCGHMNFKTNIDDSYNGVFGLGAYPFITMATQLGNKFSYCIGDINDPLYTHNQLVLGEGAYVEGDSTPLEIHFGHYYVNLEGISVGTKRLNIDPKAFQMTWDGRGGVLIDSGMTYTKLANGGFELLYDEILDLANGLLERIPTRRQFEGLCFKGVVSRDLIGLPPVTFHFAGGADLVLESGSLFRQHGGDRFCLAILPSNSEMLNLSVIGILAQQNYNVAFDLEQMKVFFSRIDCQLLDD</sequence>
<evidence type="ECO:0000256" key="6">
    <source>
        <dbReference type="ARBA" id="ARBA00022750"/>
    </source>
</evidence>
<dbReference type="GO" id="GO:0006508">
    <property type="term" value="P:proteolysis"/>
    <property type="evidence" value="ECO:0007669"/>
    <property type="project" value="UniProtKB-KW"/>
</dbReference>
<keyword evidence="9" id="KW-0325">Glycoprotein</keyword>
<comment type="subcellular location">
    <subcellularLocation>
        <location evidence="1">Membrane</location>
        <topology evidence="1">Single-pass type II membrane protein</topology>
    </subcellularLocation>
</comment>
<evidence type="ECO:0000256" key="11">
    <source>
        <dbReference type="SAM" id="SignalP"/>
    </source>
</evidence>
<keyword evidence="7" id="KW-0378">Hydrolase</keyword>
<protein>
    <submittedName>
        <fullName evidence="13">Glycosyltransferase BC10</fullName>
    </submittedName>
</protein>
<proteinExistence type="inferred from homology"/>
<dbReference type="GO" id="GO:0016020">
    <property type="term" value="C:membrane"/>
    <property type="evidence" value="ECO:0007669"/>
    <property type="project" value="UniProtKB-SubCell"/>
</dbReference>
<dbReference type="InterPro" id="IPR032799">
    <property type="entry name" value="TAXi_C"/>
</dbReference>
<feature type="chain" id="PRO_5043809331" evidence="11">
    <location>
        <begin position="27"/>
        <end position="1015"/>
    </location>
</feature>
<keyword evidence="10" id="KW-1133">Transmembrane helix</keyword>